<evidence type="ECO:0000259" key="8">
    <source>
        <dbReference type="PROSITE" id="PS50850"/>
    </source>
</evidence>
<evidence type="ECO:0000313" key="10">
    <source>
        <dbReference type="Proteomes" id="UP000799777"/>
    </source>
</evidence>
<keyword evidence="4 7" id="KW-1133">Transmembrane helix</keyword>
<dbReference type="PANTHER" id="PTHR23501:SF187">
    <property type="entry name" value="MAJOR FACILITATOR SUPERFAMILY (MFS) PROFILE DOMAIN-CONTAINING PROTEIN"/>
    <property type="match status" value="1"/>
</dbReference>
<dbReference type="AlphaFoldDB" id="A0A9P4LR37"/>
<evidence type="ECO:0000256" key="5">
    <source>
        <dbReference type="ARBA" id="ARBA00023136"/>
    </source>
</evidence>
<comment type="subcellular location">
    <subcellularLocation>
        <location evidence="1">Membrane</location>
        <topology evidence="1">Multi-pass membrane protein</topology>
    </subcellularLocation>
</comment>
<evidence type="ECO:0000256" key="4">
    <source>
        <dbReference type="ARBA" id="ARBA00022989"/>
    </source>
</evidence>
<name>A0A9P4LR37_9PLEO</name>
<dbReference type="OrthoDB" id="10021397at2759"/>
<keyword evidence="10" id="KW-1185">Reference proteome</keyword>
<feature type="transmembrane region" description="Helical" evidence="7">
    <location>
        <begin position="34"/>
        <end position="52"/>
    </location>
</feature>
<feature type="transmembrane region" description="Helical" evidence="7">
    <location>
        <begin position="164"/>
        <end position="185"/>
    </location>
</feature>
<feature type="transmembrane region" description="Helical" evidence="7">
    <location>
        <begin position="328"/>
        <end position="349"/>
    </location>
</feature>
<feature type="transmembrane region" description="Helical" evidence="7">
    <location>
        <begin position="228"/>
        <end position="245"/>
    </location>
</feature>
<feature type="transmembrane region" description="Helical" evidence="7">
    <location>
        <begin position="356"/>
        <end position="376"/>
    </location>
</feature>
<evidence type="ECO:0000256" key="3">
    <source>
        <dbReference type="ARBA" id="ARBA00022692"/>
    </source>
</evidence>
<dbReference type="InterPro" id="IPR036259">
    <property type="entry name" value="MFS_trans_sf"/>
</dbReference>
<feature type="transmembrane region" description="Helical" evidence="7">
    <location>
        <begin position="197"/>
        <end position="216"/>
    </location>
</feature>
<evidence type="ECO:0000256" key="7">
    <source>
        <dbReference type="SAM" id="Phobius"/>
    </source>
</evidence>
<dbReference type="Pfam" id="PF07690">
    <property type="entry name" value="MFS_1"/>
    <property type="match status" value="1"/>
</dbReference>
<dbReference type="GO" id="GO:0022857">
    <property type="term" value="F:transmembrane transporter activity"/>
    <property type="evidence" value="ECO:0007669"/>
    <property type="project" value="InterPro"/>
</dbReference>
<gene>
    <name evidence="9" type="ORF">EK21DRAFT_97101</name>
</gene>
<dbReference type="Gene3D" id="1.20.1250.20">
    <property type="entry name" value="MFS general substrate transporter like domains"/>
    <property type="match status" value="1"/>
</dbReference>
<evidence type="ECO:0000256" key="1">
    <source>
        <dbReference type="ARBA" id="ARBA00004141"/>
    </source>
</evidence>
<dbReference type="PANTHER" id="PTHR23501">
    <property type="entry name" value="MAJOR FACILITATOR SUPERFAMILY"/>
    <property type="match status" value="1"/>
</dbReference>
<protein>
    <submittedName>
        <fullName evidence="9">MFS general substrate transporter</fullName>
    </submittedName>
</protein>
<keyword evidence="3 7" id="KW-0812">Transmembrane</keyword>
<proteinExistence type="predicted"/>
<accession>A0A9P4LR37</accession>
<reference evidence="9" key="1">
    <citation type="journal article" date="2020" name="Stud. Mycol.">
        <title>101 Dothideomycetes genomes: a test case for predicting lifestyles and emergence of pathogens.</title>
        <authorList>
            <person name="Haridas S."/>
            <person name="Albert R."/>
            <person name="Binder M."/>
            <person name="Bloem J."/>
            <person name="Labutti K."/>
            <person name="Salamov A."/>
            <person name="Andreopoulos B."/>
            <person name="Baker S."/>
            <person name="Barry K."/>
            <person name="Bills G."/>
            <person name="Bluhm B."/>
            <person name="Cannon C."/>
            <person name="Castanera R."/>
            <person name="Culley D."/>
            <person name="Daum C."/>
            <person name="Ezra D."/>
            <person name="Gonzalez J."/>
            <person name="Henrissat B."/>
            <person name="Kuo A."/>
            <person name="Liang C."/>
            <person name="Lipzen A."/>
            <person name="Lutzoni F."/>
            <person name="Magnuson J."/>
            <person name="Mondo S."/>
            <person name="Nolan M."/>
            <person name="Ohm R."/>
            <person name="Pangilinan J."/>
            <person name="Park H.-J."/>
            <person name="Ramirez L."/>
            <person name="Alfaro M."/>
            <person name="Sun H."/>
            <person name="Tritt A."/>
            <person name="Yoshinaga Y."/>
            <person name="Zwiers L.-H."/>
            <person name="Turgeon B."/>
            <person name="Goodwin S."/>
            <person name="Spatafora J."/>
            <person name="Crous P."/>
            <person name="Grigoriev I."/>
        </authorList>
    </citation>
    <scope>NUCLEOTIDE SEQUENCE</scope>
    <source>
        <strain evidence="9">CBS 110217</strain>
    </source>
</reference>
<feature type="domain" description="Major facilitator superfamily (MFS) profile" evidence="8">
    <location>
        <begin position="39"/>
        <end position="477"/>
    </location>
</feature>
<dbReference type="SUPFAM" id="SSF103473">
    <property type="entry name" value="MFS general substrate transporter"/>
    <property type="match status" value="1"/>
</dbReference>
<keyword evidence="6" id="KW-0325">Glycoprotein</keyword>
<feature type="transmembrane region" description="Helical" evidence="7">
    <location>
        <begin position="301"/>
        <end position="322"/>
    </location>
</feature>
<evidence type="ECO:0000256" key="6">
    <source>
        <dbReference type="ARBA" id="ARBA00023180"/>
    </source>
</evidence>
<dbReference type="InterPro" id="IPR020846">
    <property type="entry name" value="MFS_dom"/>
</dbReference>
<keyword evidence="2" id="KW-0813">Transport</keyword>
<organism evidence="9 10">
    <name type="scientific">Setomelanomma holmii</name>
    <dbReference type="NCBI Taxonomy" id="210430"/>
    <lineage>
        <taxon>Eukaryota</taxon>
        <taxon>Fungi</taxon>
        <taxon>Dikarya</taxon>
        <taxon>Ascomycota</taxon>
        <taxon>Pezizomycotina</taxon>
        <taxon>Dothideomycetes</taxon>
        <taxon>Pleosporomycetidae</taxon>
        <taxon>Pleosporales</taxon>
        <taxon>Pleosporineae</taxon>
        <taxon>Phaeosphaeriaceae</taxon>
        <taxon>Setomelanomma</taxon>
    </lineage>
</organism>
<feature type="transmembrane region" description="Helical" evidence="7">
    <location>
        <begin position="265"/>
        <end position="289"/>
    </location>
</feature>
<feature type="transmembrane region" description="Helical" evidence="7">
    <location>
        <begin position="64"/>
        <end position="86"/>
    </location>
</feature>
<evidence type="ECO:0000313" key="9">
    <source>
        <dbReference type="EMBL" id="KAF2034878.1"/>
    </source>
</evidence>
<dbReference type="Gene3D" id="1.20.1720.10">
    <property type="entry name" value="Multidrug resistance protein D"/>
    <property type="match status" value="1"/>
</dbReference>
<dbReference type="PRINTS" id="PR01036">
    <property type="entry name" value="TCRTETB"/>
</dbReference>
<feature type="transmembrane region" description="Helical" evidence="7">
    <location>
        <begin position="106"/>
        <end position="124"/>
    </location>
</feature>
<sequence>MEKDEEAAVVCLNSENEGGKKAQEQDSAPFKHTWSLWCIFSVLCLFSFLAALNGTIITTSLPTITGAIGGGSDGVYVWIAQCFIFSSTAPQPLYGQVANIFRRRNPFLAAIMLFAIGSGIAGGATSPTMLIGGRTVQGTSAAGLYVLSDIHICDLVPPRYRGPYLTAVLSTAGIGSTIGPVIGGAMAETHALARIDYLGAIIFIPSTIAIFYALITGGVQQPWLSWRIILPLVLGILSWILYHLQQSFCTNPSTPPHLFTNRTSITGYALVFLSSVVLYIISFFLPIYFQAVKLLSPLLSGVYYLPFALAIIPFAGFSSWALSKWGKYVPLHYAGTALVAIGAGLFATLDSESSRAAWIGFQIIPSAGIAMIYTAALPSTLAPLKEADVAMNARLGLVKDEGLRESLKDGAAYAFAAGGTGLRGIADSENLIQVIQVYARALKAVWLVVMAVGILAFVLVPLQRSIELKKIIIPILG</sequence>
<evidence type="ECO:0000256" key="2">
    <source>
        <dbReference type="ARBA" id="ARBA00022448"/>
    </source>
</evidence>
<dbReference type="Proteomes" id="UP000799777">
    <property type="component" value="Unassembled WGS sequence"/>
</dbReference>
<feature type="transmembrane region" description="Helical" evidence="7">
    <location>
        <begin position="444"/>
        <end position="462"/>
    </location>
</feature>
<keyword evidence="5 7" id="KW-0472">Membrane</keyword>
<comment type="caution">
    <text evidence="9">The sequence shown here is derived from an EMBL/GenBank/DDBJ whole genome shotgun (WGS) entry which is preliminary data.</text>
</comment>
<dbReference type="GO" id="GO:0005886">
    <property type="term" value="C:plasma membrane"/>
    <property type="evidence" value="ECO:0007669"/>
    <property type="project" value="TreeGrafter"/>
</dbReference>
<dbReference type="InterPro" id="IPR011701">
    <property type="entry name" value="MFS"/>
</dbReference>
<dbReference type="PROSITE" id="PS50850">
    <property type="entry name" value="MFS"/>
    <property type="match status" value="1"/>
</dbReference>
<dbReference type="EMBL" id="ML978159">
    <property type="protein sequence ID" value="KAF2034878.1"/>
    <property type="molecule type" value="Genomic_DNA"/>
</dbReference>